<dbReference type="Proteomes" id="UP000887576">
    <property type="component" value="Unplaced"/>
</dbReference>
<accession>A0AC34RG68</accession>
<name>A0AC34RG68_9BILA</name>
<evidence type="ECO:0000313" key="1">
    <source>
        <dbReference type="Proteomes" id="UP000887576"/>
    </source>
</evidence>
<organism evidence="1 2">
    <name type="scientific">Panagrolaimus sp. JU765</name>
    <dbReference type="NCBI Taxonomy" id="591449"/>
    <lineage>
        <taxon>Eukaryota</taxon>
        <taxon>Metazoa</taxon>
        <taxon>Ecdysozoa</taxon>
        <taxon>Nematoda</taxon>
        <taxon>Chromadorea</taxon>
        <taxon>Rhabditida</taxon>
        <taxon>Tylenchina</taxon>
        <taxon>Panagrolaimomorpha</taxon>
        <taxon>Panagrolaimoidea</taxon>
        <taxon>Panagrolaimidae</taxon>
        <taxon>Panagrolaimus</taxon>
    </lineage>
</organism>
<dbReference type="WBParaSite" id="JU765_v2.g6671.t2">
    <property type="protein sequence ID" value="JU765_v2.g6671.t2"/>
    <property type="gene ID" value="JU765_v2.g6671"/>
</dbReference>
<evidence type="ECO:0000313" key="2">
    <source>
        <dbReference type="WBParaSite" id="JU765_v2.g6671.t2"/>
    </source>
</evidence>
<proteinExistence type="predicted"/>
<protein>
    <submittedName>
        <fullName evidence="2">Uncharacterized protein</fullName>
    </submittedName>
</protein>
<reference evidence="2" key="1">
    <citation type="submission" date="2022-11" db="UniProtKB">
        <authorList>
            <consortium name="WormBaseParasite"/>
        </authorList>
    </citation>
    <scope>IDENTIFICATION</scope>
</reference>
<sequence>MRFPIFPSFRGTTRFFCRSGQNKRIQKSVSKPARKRRRAKNPADPWHSVRVAIFQESETMTFQIEVTADHSERFYELSAESFLSLEKVFLSHSQTKSLRVAVQNVSGTRPKRIQAVNLSSFRCLKKLEFLSIEMNDVATITCDNPFFFQLRHLSLSRCQMTFYDFCILMNCVADSLESLELHQVSLMDSECSANVSLILSELCRLSNLKSLKIDRTWAEFQKDAKNFSCSKLQSLTLQKVQFEDLFSTELRRFTSCLMCESIIVEGKEYKLTDLPELLGKFHHFAATTWSTMKFGMKPSRFPGRRKPKLDAKTQFCFVLGWPKIHFGEHVLDVVDRLEEVFAFESLKVLVPARINPRSRFSPVGSPAMSPVASSEDEDTFVTAFDSLTQVSAAS</sequence>